<evidence type="ECO:0000313" key="2">
    <source>
        <dbReference type="Proteomes" id="UP000247591"/>
    </source>
</evidence>
<dbReference type="OrthoDB" id="4578497at2"/>
<accession>A0A318RG15</accession>
<dbReference type="AlphaFoldDB" id="A0A318RG15"/>
<sequence length="104" mass="10881">MICWSITAYTASKPDDVLIDANAATTYTDAHRAAGDAALAALDHIAGEQPHAVPFLTISIDDQPLLLACASKDEHGTVDHASLKAAAAHVRDTGQAYAPTTTPW</sequence>
<organism evidence="1 2">
    <name type="scientific">Williamsia limnetica</name>
    <dbReference type="NCBI Taxonomy" id="882452"/>
    <lineage>
        <taxon>Bacteria</taxon>
        <taxon>Bacillati</taxon>
        <taxon>Actinomycetota</taxon>
        <taxon>Actinomycetes</taxon>
        <taxon>Mycobacteriales</taxon>
        <taxon>Nocardiaceae</taxon>
        <taxon>Williamsia</taxon>
    </lineage>
</organism>
<gene>
    <name evidence="1" type="ORF">DFR67_11610</name>
</gene>
<dbReference type="RefSeq" id="WP_110471842.1">
    <property type="nucleotide sequence ID" value="NZ_QJSP01000016.1"/>
</dbReference>
<name>A0A318RG15_WILLI</name>
<dbReference type="Proteomes" id="UP000247591">
    <property type="component" value="Unassembled WGS sequence"/>
</dbReference>
<dbReference type="EMBL" id="QJSP01000016">
    <property type="protein sequence ID" value="PYE13456.1"/>
    <property type="molecule type" value="Genomic_DNA"/>
</dbReference>
<evidence type="ECO:0000313" key="1">
    <source>
        <dbReference type="EMBL" id="PYE13456.1"/>
    </source>
</evidence>
<proteinExistence type="predicted"/>
<comment type="caution">
    <text evidence="1">The sequence shown here is derived from an EMBL/GenBank/DDBJ whole genome shotgun (WGS) entry which is preliminary data.</text>
</comment>
<reference evidence="1 2" key="1">
    <citation type="submission" date="2018-06" db="EMBL/GenBank/DDBJ databases">
        <title>Genomic Encyclopedia of Type Strains, Phase IV (KMG-IV): sequencing the most valuable type-strain genomes for metagenomic binning, comparative biology and taxonomic classification.</title>
        <authorList>
            <person name="Goeker M."/>
        </authorList>
    </citation>
    <scope>NUCLEOTIDE SEQUENCE [LARGE SCALE GENOMIC DNA]</scope>
    <source>
        <strain evidence="1 2">DSM 45521</strain>
    </source>
</reference>
<keyword evidence="2" id="KW-1185">Reference proteome</keyword>
<protein>
    <submittedName>
        <fullName evidence="1">Uncharacterized protein</fullName>
    </submittedName>
</protein>